<dbReference type="EMBL" id="SMFL01000005">
    <property type="protein sequence ID" value="TDE14773.1"/>
    <property type="molecule type" value="Genomic_DNA"/>
</dbReference>
<sequence>MSFAVFPTFKEIFPGIEQPSLEEILLTTSSSTLLKIAAFLNSRIHITQLDIKEQETIFFRWIGVFDIGTRQNIWSNYLKFKERNEARGSRICLFNSIALLRLMDRIMISYNSIEPCLEATTEEEMIFVHAWLISNSELGDQIQKSARPTAHNLFETILISQASQHEFVERKDIFTQILFSGSFFDYLSENLTYEPFLKEFLANKKLQSHHQYLRALAEVYIKDIGQDFSFTLTPDNQFLASLFDSFTLPTLAADPMNPNHPKMPDQDFKTFRTFPLVNLGEGTYYILHHNFFVDKLYQGAIFDFYKQTSVCDKVGSFASFLRQLGSSFAESKIFYTHVARCFRQDRHIVKVTGDQYNTLEYTDYYVREGKSIFLFEFKNVLISSAVKQSMNYKTIEQEIFKKLVRNEKGKPKGVTQLCNVIKNLVAKPFPFDNFLSKKFSRLNIYPILVCTDDFFNVDGVEKIVNDEFQRQLLNQDFGKHKINPAVIIHINDLISLQLNRISSKKNFQHVIDLYNERKAKRRKRSPQKFQDILLQQQGFKTIMSDHLRNQSDNLINQVADTLKLNES</sequence>
<dbReference type="OrthoDB" id="1275259at2"/>
<evidence type="ECO:0000313" key="2">
    <source>
        <dbReference type="Proteomes" id="UP000294850"/>
    </source>
</evidence>
<protein>
    <submittedName>
        <fullName evidence="1">Uncharacterized protein</fullName>
    </submittedName>
</protein>
<dbReference type="Proteomes" id="UP000294850">
    <property type="component" value="Unassembled WGS sequence"/>
</dbReference>
<accession>A0A4R5DUW3</accession>
<organism evidence="1 2">
    <name type="scientific">Dyadobacter psychrotolerans</name>
    <dbReference type="NCBI Taxonomy" id="2541721"/>
    <lineage>
        <taxon>Bacteria</taxon>
        <taxon>Pseudomonadati</taxon>
        <taxon>Bacteroidota</taxon>
        <taxon>Cytophagia</taxon>
        <taxon>Cytophagales</taxon>
        <taxon>Spirosomataceae</taxon>
        <taxon>Dyadobacter</taxon>
    </lineage>
</organism>
<gene>
    <name evidence="1" type="ORF">E0F88_16435</name>
</gene>
<comment type="caution">
    <text evidence="1">The sequence shown here is derived from an EMBL/GenBank/DDBJ whole genome shotgun (WGS) entry which is preliminary data.</text>
</comment>
<proteinExistence type="predicted"/>
<evidence type="ECO:0000313" key="1">
    <source>
        <dbReference type="EMBL" id="TDE14773.1"/>
    </source>
</evidence>
<keyword evidence="2" id="KW-1185">Reference proteome</keyword>
<dbReference type="RefSeq" id="WP_131959357.1">
    <property type="nucleotide sequence ID" value="NZ_SMFL01000005.1"/>
</dbReference>
<name>A0A4R5DUW3_9BACT</name>
<reference evidence="1 2" key="1">
    <citation type="submission" date="2019-03" db="EMBL/GenBank/DDBJ databases">
        <title>Dyadobacter AR-3-6 sp. nov., isolated from arctic soil.</title>
        <authorList>
            <person name="Chaudhary D.K."/>
        </authorList>
    </citation>
    <scope>NUCLEOTIDE SEQUENCE [LARGE SCALE GENOMIC DNA]</scope>
    <source>
        <strain evidence="1 2">AR-3-6</strain>
    </source>
</reference>
<dbReference type="AlphaFoldDB" id="A0A4R5DUW3"/>